<organism evidence="2 3">
    <name type="scientific">Palleronia pelagia</name>
    <dbReference type="NCBI Taxonomy" id="387096"/>
    <lineage>
        <taxon>Bacteria</taxon>
        <taxon>Pseudomonadati</taxon>
        <taxon>Pseudomonadota</taxon>
        <taxon>Alphaproteobacteria</taxon>
        <taxon>Rhodobacterales</taxon>
        <taxon>Roseobacteraceae</taxon>
        <taxon>Palleronia</taxon>
    </lineage>
</organism>
<feature type="transmembrane region" description="Helical" evidence="1">
    <location>
        <begin position="44"/>
        <end position="62"/>
    </location>
</feature>
<dbReference type="EMBL" id="FOCM01000009">
    <property type="protein sequence ID" value="SEN98580.1"/>
    <property type="molecule type" value="Genomic_DNA"/>
</dbReference>
<evidence type="ECO:0000256" key="1">
    <source>
        <dbReference type="SAM" id="Phobius"/>
    </source>
</evidence>
<feature type="transmembrane region" description="Helical" evidence="1">
    <location>
        <begin position="92"/>
        <end position="112"/>
    </location>
</feature>
<keyword evidence="1" id="KW-0812">Transmembrane</keyword>
<gene>
    <name evidence="2" type="ORF">SAMN04488011_10919</name>
</gene>
<keyword evidence="3" id="KW-1185">Reference proteome</keyword>
<keyword evidence="1" id="KW-0472">Membrane</keyword>
<sequence length="119" mass="12456">MTNRFSGRRRLGSSITAIAALSAALFAFNLYVTPLTGVTGTSGALLVMLGCILIAVGALFMAVTGRRGWRWLTILGVLGTAVAAFFLHGWWILLLLAVAFVGIAIDAVGAGMERTEVTA</sequence>
<evidence type="ECO:0000313" key="3">
    <source>
        <dbReference type="Proteomes" id="UP000199372"/>
    </source>
</evidence>
<protein>
    <submittedName>
        <fullName evidence="2">Uncharacterized protein</fullName>
    </submittedName>
</protein>
<name>A0A1H8L083_9RHOB</name>
<dbReference type="RefSeq" id="WP_091846456.1">
    <property type="nucleotide sequence ID" value="NZ_FOCM01000009.1"/>
</dbReference>
<proteinExistence type="predicted"/>
<keyword evidence="1" id="KW-1133">Transmembrane helix</keyword>
<feature type="transmembrane region" description="Helical" evidence="1">
    <location>
        <begin position="12"/>
        <end position="32"/>
    </location>
</feature>
<reference evidence="3" key="1">
    <citation type="submission" date="2016-10" db="EMBL/GenBank/DDBJ databases">
        <authorList>
            <person name="Varghese N."/>
            <person name="Submissions S."/>
        </authorList>
    </citation>
    <scope>NUCLEOTIDE SEQUENCE [LARGE SCALE GENOMIC DNA]</scope>
    <source>
        <strain evidence="3">DSM 26893</strain>
    </source>
</reference>
<feature type="transmembrane region" description="Helical" evidence="1">
    <location>
        <begin position="69"/>
        <end position="86"/>
    </location>
</feature>
<dbReference type="AlphaFoldDB" id="A0A1H8L083"/>
<accession>A0A1H8L083</accession>
<evidence type="ECO:0000313" key="2">
    <source>
        <dbReference type="EMBL" id="SEN98580.1"/>
    </source>
</evidence>
<dbReference type="OrthoDB" id="7870453at2"/>
<dbReference type="Proteomes" id="UP000199372">
    <property type="component" value="Unassembled WGS sequence"/>
</dbReference>